<evidence type="ECO:0000313" key="2">
    <source>
        <dbReference type="EMBL" id="KKA30790.1"/>
    </source>
</evidence>
<keyword evidence="3" id="KW-1185">Reference proteome</keyword>
<accession>A0A0F4ZKQ0</accession>
<dbReference type="OrthoDB" id="205993at2759"/>
<dbReference type="Proteomes" id="UP000033483">
    <property type="component" value="Unassembled WGS sequence"/>
</dbReference>
<sequence length="729" mass="81643">MSSRQLRKLRERQEQEARARQEAQGGGISEHDASDDEPVQISQPRQSLFAALGDDDDGGDDDGDEEAESEHNQPVETEAVVKPEGTSTAAEASQKNKKKKKNRNKKKRKNKPGQPKDDDAKTATSTNPAAAKNAKGSTVESEDEIDRALRELNMTVPSATPASVHTHTINRLFAISPKHLKERNEMIAVFGRDVINATAQEEQAARPLPRPGDAATLEDVLRGLPGQKLPDITLRRNVFIDGKESWPRASAGGLMMEKVEENAAEQWTEYRFTGDVHFGRVKEMFYGMAMTGDSNSMIASLRNHPYHIMYLLQCYLIARDHDKNQALAADLTQRALFTFGRVSLSSFKKDVESGRARLDFARPENRRFFLAGYRNVRALVQKGAYRTAFEWAKLLMAFEPEEDVYGMNHVVHMLAVRSHNSEWLEEFLGFIKDRPEVKYSAEHAYYKHSLVPGLVQRGKTDEARDLLVANIESMPWLYCRLFQVLDLDAVPAVWGVKPPTDSDELYTELYVTYAKDLWLAPELKELLSSAGGAANKGAAQEKTWVAIDLRTTRFIYLENNTELMGLLPAGALAVQPNYDFDPLPPAEAENILADATDRWPWEEARPNADNPLTAGGIGFANLGGVGELARRLLMNVRNMNMGAGGGQAGMMADEAAIAALLDQDEDNGNPFYDEHAVDEGVQGGEYDEYDEYEDYDDYADFADEEEGRYQARVEDWDEDEDDGFEYDDY</sequence>
<organism evidence="2 3">
    <name type="scientific">Thielaviopsis punctulata</name>
    <dbReference type="NCBI Taxonomy" id="72032"/>
    <lineage>
        <taxon>Eukaryota</taxon>
        <taxon>Fungi</taxon>
        <taxon>Dikarya</taxon>
        <taxon>Ascomycota</taxon>
        <taxon>Pezizomycotina</taxon>
        <taxon>Sordariomycetes</taxon>
        <taxon>Hypocreomycetidae</taxon>
        <taxon>Microascales</taxon>
        <taxon>Ceratocystidaceae</taxon>
        <taxon>Thielaviopsis</taxon>
    </lineage>
</organism>
<feature type="region of interest" description="Disordered" evidence="1">
    <location>
        <begin position="710"/>
        <end position="729"/>
    </location>
</feature>
<dbReference type="GO" id="GO:0072344">
    <property type="term" value="P:rescue of stalled ribosome"/>
    <property type="evidence" value="ECO:0007669"/>
    <property type="project" value="TreeGrafter"/>
</dbReference>
<feature type="compositionally biased region" description="Acidic residues" evidence="1">
    <location>
        <begin position="715"/>
        <end position="729"/>
    </location>
</feature>
<dbReference type="Pfam" id="PF04910">
    <property type="entry name" value="Tcf25"/>
    <property type="match status" value="1"/>
</dbReference>
<evidence type="ECO:0000256" key="1">
    <source>
        <dbReference type="SAM" id="MobiDB-lite"/>
    </source>
</evidence>
<feature type="region of interest" description="Disordered" evidence="1">
    <location>
        <begin position="1"/>
        <end position="144"/>
    </location>
</feature>
<dbReference type="PANTHER" id="PTHR22684">
    <property type="entry name" value="NULP1-RELATED"/>
    <property type="match status" value="1"/>
</dbReference>
<dbReference type="GO" id="GO:1990112">
    <property type="term" value="C:RQC complex"/>
    <property type="evidence" value="ECO:0007669"/>
    <property type="project" value="TreeGrafter"/>
</dbReference>
<comment type="caution">
    <text evidence="2">The sequence shown here is derived from an EMBL/GenBank/DDBJ whole genome shotgun (WGS) entry which is preliminary data.</text>
</comment>
<feature type="compositionally biased region" description="Basic residues" evidence="1">
    <location>
        <begin position="95"/>
        <end position="111"/>
    </location>
</feature>
<dbReference type="InterPro" id="IPR006994">
    <property type="entry name" value="TCF25/Rqc1"/>
</dbReference>
<evidence type="ECO:0000313" key="3">
    <source>
        <dbReference type="Proteomes" id="UP000033483"/>
    </source>
</evidence>
<proteinExistence type="predicted"/>
<dbReference type="PANTHER" id="PTHR22684:SF0">
    <property type="entry name" value="RIBOSOME QUALITY CONTROL COMPLEX SUBUNIT TCF25"/>
    <property type="match status" value="1"/>
</dbReference>
<feature type="compositionally biased region" description="Acidic residues" evidence="1">
    <location>
        <begin position="53"/>
        <end position="68"/>
    </location>
</feature>
<reference evidence="2 3" key="1">
    <citation type="submission" date="2015-03" db="EMBL/GenBank/DDBJ databases">
        <authorList>
            <person name="Radwan O."/>
            <person name="Al-Naeli F.A."/>
            <person name="Rendon G.A."/>
            <person name="Fields C."/>
        </authorList>
    </citation>
    <scope>NUCLEOTIDE SEQUENCE [LARGE SCALE GENOMIC DNA]</scope>
    <source>
        <strain evidence="2">CR-DP1</strain>
    </source>
</reference>
<dbReference type="GO" id="GO:1990116">
    <property type="term" value="P:ribosome-associated ubiquitin-dependent protein catabolic process"/>
    <property type="evidence" value="ECO:0007669"/>
    <property type="project" value="TreeGrafter"/>
</dbReference>
<feature type="compositionally biased region" description="Basic residues" evidence="1">
    <location>
        <begin position="1"/>
        <end position="10"/>
    </location>
</feature>
<name>A0A0F4ZKQ0_9PEZI</name>
<feature type="compositionally biased region" description="Basic and acidic residues" evidence="1">
    <location>
        <begin position="11"/>
        <end position="21"/>
    </location>
</feature>
<gene>
    <name evidence="2" type="ORF">TD95_004958</name>
</gene>
<dbReference type="EMBL" id="LAEV01000250">
    <property type="protein sequence ID" value="KKA30790.1"/>
    <property type="molecule type" value="Genomic_DNA"/>
</dbReference>
<dbReference type="AlphaFoldDB" id="A0A0F4ZKQ0"/>
<protein>
    <submittedName>
        <fullName evidence="2">Uncharacterized protein</fullName>
    </submittedName>
</protein>